<dbReference type="InterPro" id="IPR036047">
    <property type="entry name" value="F-box-like_dom_sf"/>
</dbReference>
<name>A0A7C8R2K9_ORBOL</name>
<evidence type="ECO:0000313" key="2">
    <source>
        <dbReference type="EMBL" id="KAF3230579.1"/>
    </source>
</evidence>
<protein>
    <recommendedName>
        <fullName evidence="1">F-box domain-containing protein</fullName>
    </recommendedName>
</protein>
<comment type="caution">
    <text evidence="2">The sequence shown here is derived from an EMBL/GenBank/DDBJ whole genome shotgun (WGS) entry which is preliminary data.</text>
</comment>
<feature type="domain" description="F-box" evidence="1">
    <location>
        <begin position="4"/>
        <end position="49"/>
    </location>
</feature>
<accession>A0A7C8R2K9</accession>
<dbReference type="AlphaFoldDB" id="A0A7C8R2K9"/>
<gene>
    <name evidence="2" type="ORF">TWF191_009494</name>
</gene>
<dbReference type="PROSITE" id="PS50181">
    <property type="entry name" value="FBOX"/>
    <property type="match status" value="1"/>
</dbReference>
<dbReference type="InterPro" id="IPR001810">
    <property type="entry name" value="F-box_dom"/>
</dbReference>
<evidence type="ECO:0000259" key="1">
    <source>
        <dbReference type="PROSITE" id="PS50181"/>
    </source>
</evidence>
<sequence length="484" mass="54506">MSAQSAFGSIPSELFIAIVSYLSVKDIGSLSLASKSFRRLTIVQLFRNIKLNPESILAFQSGGSLSNIGSRVEQLVLDTANSGVRGPNDICTFTRSCIENTNLDAAFPNVKGIKLVFSPEMSSPSGSFLMDQRILRSTLLGFSKFSFYEKLRSLVFKVDTFGGGALDSKIRFDAKNYYRLSPENWGFVGTLGREFDDAYGYDSLGAWRDIDGNAAKLFPTSLKELGLVTPLRPRYHNFIADAIGPGILRAVIPISKNLEKLEVLAIPPFILFALAAPVAPIFPEDENVVYENVREFRLGIDTERHHERLEEAVRRVPNVEKFDLVCSTAIGFHISARRDQPSIRFAQIAVLSKLRKVSIEAPMRDEIENFETVTRRGPRIRSESLPAGKLTISAVIEAVTFWLRSGMNRLETVEFRLYFIPKNRLNDTLEMLELWCDVLRDEGGKWRLEWRSLRRNFENGKVEKGRFGSGMGFDREVYLETGES</sequence>
<proteinExistence type="predicted"/>
<evidence type="ECO:0000313" key="3">
    <source>
        <dbReference type="Proteomes" id="UP000483672"/>
    </source>
</evidence>
<dbReference type="EMBL" id="WIPF01000007">
    <property type="protein sequence ID" value="KAF3230579.1"/>
    <property type="molecule type" value="Genomic_DNA"/>
</dbReference>
<reference evidence="2 3" key="1">
    <citation type="submission" date="2019-06" db="EMBL/GenBank/DDBJ databases">
        <authorList>
            <person name="Palmer J.M."/>
        </authorList>
    </citation>
    <scope>NUCLEOTIDE SEQUENCE [LARGE SCALE GENOMIC DNA]</scope>
    <source>
        <strain evidence="2 3">TWF191</strain>
    </source>
</reference>
<dbReference type="Pfam" id="PF12937">
    <property type="entry name" value="F-box-like"/>
    <property type="match status" value="1"/>
</dbReference>
<organism evidence="2 3">
    <name type="scientific">Orbilia oligospora</name>
    <name type="common">Nematode-trapping fungus</name>
    <name type="synonym">Arthrobotrys oligospora</name>
    <dbReference type="NCBI Taxonomy" id="2813651"/>
    <lineage>
        <taxon>Eukaryota</taxon>
        <taxon>Fungi</taxon>
        <taxon>Dikarya</taxon>
        <taxon>Ascomycota</taxon>
        <taxon>Pezizomycotina</taxon>
        <taxon>Orbiliomycetes</taxon>
        <taxon>Orbiliales</taxon>
        <taxon>Orbiliaceae</taxon>
        <taxon>Orbilia</taxon>
    </lineage>
</organism>
<dbReference type="SUPFAM" id="SSF81383">
    <property type="entry name" value="F-box domain"/>
    <property type="match status" value="1"/>
</dbReference>
<dbReference type="Proteomes" id="UP000483672">
    <property type="component" value="Unassembled WGS sequence"/>
</dbReference>